<dbReference type="CDD" id="cd06173">
    <property type="entry name" value="MFS_MefA_like"/>
    <property type="match status" value="1"/>
</dbReference>
<proteinExistence type="predicted"/>
<feature type="compositionally biased region" description="Basic and acidic residues" evidence="6">
    <location>
        <begin position="451"/>
        <end position="466"/>
    </location>
</feature>
<feature type="transmembrane region" description="Helical" evidence="7">
    <location>
        <begin position="98"/>
        <end position="116"/>
    </location>
</feature>
<feature type="compositionally biased region" description="Low complexity" evidence="6">
    <location>
        <begin position="434"/>
        <end position="443"/>
    </location>
</feature>
<dbReference type="InterPro" id="IPR011701">
    <property type="entry name" value="MFS"/>
</dbReference>
<reference evidence="8 9" key="1">
    <citation type="submission" date="2018-12" db="EMBL/GenBank/DDBJ databases">
        <title>The whole draft genome of Streptomyce luteoverticillatus CGMCC 15060.</title>
        <authorList>
            <person name="Feng Z."/>
            <person name="Chen G."/>
            <person name="Zhang J."/>
            <person name="Zhu H."/>
            <person name="Yu X."/>
            <person name="Zhang W."/>
            <person name="Zhang X."/>
        </authorList>
    </citation>
    <scope>NUCLEOTIDE SEQUENCE [LARGE SCALE GENOMIC DNA]</scope>
    <source>
        <strain evidence="8 9">CGMCC 15060</strain>
    </source>
</reference>
<dbReference type="GO" id="GO:0022857">
    <property type="term" value="F:transmembrane transporter activity"/>
    <property type="evidence" value="ECO:0007669"/>
    <property type="project" value="InterPro"/>
</dbReference>
<evidence type="ECO:0000256" key="6">
    <source>
        <dbReference type="SAM" id="MobiDB-lite"/>
    </source>
</evidence>
<keyword evidence="4 7" id="KW-1133">Transmembrane helix</keyword>
<organism evidence="8 9">
    <name type="scientific">Streptomyces luteoverticillatus</name>
    <name type="common">Streptoverticillium luteoverticillatus</name>
    <dbReference type="NCBI Taxonomy" id="66425"/>
    <lineage>
        <taxon>Bacteria</taxon>
        <taxon>Bacillati</taxon>
        <taxon>Actinomycetota</taxon>
        <taxon>Actinomycetes</taxon>
        <taxon>Kitasatosporales</taxon>
        <taxon>Streptomycetaceae</taxon>
        <taxon>Streptomyces</taxon>
    </lineage>
</organism>
<evidence type="ECO:0000256" key="7">
    <source>
        <dbReference type="SAM" id="Phobius"/>
    </source>
</evidence>
<feature type="transmembrane region" description="Helical" evidence="7">
    <location>
        <begin position="274"/>
        <end position="297"/>
    </location>
</feature>
<dbReference type="InterPro" id="IPR036259">
    <property type="entry name" value="MFS_trans_sf"/>
</dbReference>
<evidence type="ECO:0000256" key="4">
    <source>
        <dbReference type="ARBA" id="ARBA00022989"/>
    </source>
</evidence>
<protein>
    <submittedName>
        <fullName evidence="8">MFS transporter</fullName>
    </submittedName>
</protein>
<accession>A0A3Q9FTX6</accession>
<evidence type="ECO:0000256" key="5">
    <source>
        <dbReference type="ARBA" id="ARBA00023136"/>
    </source>
</evidence>
<feature type="transmembrane region" description="Helical" evidence="7">
    <location>
        <begin position="377"/>
        <end position="397"/>
    </location>
</feature>
<gene>
    <name evidence="8" type="ORF">EKH77_02470</name>
</gene>
<evidence type="ECO:0000313" key="8">
    <source>
        <dbReference type="EMBL" id="AZQ70227.1"/>
    </source>
</evidence>
<evidence type="ECO:0000313" key="9">
    <source>
        <dbReference type="Proteomes" id="UP000267900"/>
    </source>
</evidence>
<keyword evidence="5 7" id="KW-0472">Membrane</keyword>
<feature type="transmembrane region" description="Helical" evidence="7">
    <location>
        <begin position="332"/>
        <end position="350"/>
    </location>
</feature>
<evidence type="ECO:0000256" key="1">
    <source>
        <dbReference type="ARBA" id="ARBA00004651"/>
    </source>
</evidence>
<dbReference type="AlphaFoldDB" id="A0A3Q9FTX6"/>
<name>A0A3Q9FTX6_STRLT</name>
<dbReference type="GO" id="GO:0005886">
    <property type="term" value="C:plasma membrane"/>
    <property type="evidence" value="ECO:0007669"/>
    <property type="project" value="UniProtKB-SubCell"/>
</dbReference>
<dbReference type="Gene3D" id="1.20.1250.20">
    <property type="entry name" value="MFS general substrate transporter like domains"/>
    <property type="match status" value="1"/>
</dbReference>
<keyword evidence="3 7" id="KW-0812">Transmembrane</keyword>
<dbReference type="Proteomes" id="UP000267900">
    <property type="component" value="Chromosome"/>
</dbReference>
<dbReference type="OrthoDB" id="4333930at2"/>
<keyword evidence="2" id="KW-1003">Cell membrane</keyword>
<dbReference type="SUPFAM" id="SSF103473">
    <property type="entry name" value="MFS general substrate transporter"/>
    <property type="match status" value="1"/>
</dbReference>
<feature type="transmembrane region" description="Helical" evidence="7">
    <location>
        <begin position="246"/>
        <end position="268"/>
    </location>
</feature>
<sequence>MAVASAPFPELIVVMGMTLRRSEGSLWRHGCFFRYWLANAVDLVGSGVTQVALPLVAVVELHVSVWQAALLSFAQKCPPLLVSLPAGALADRHRKRPVMVGAALAGGAAFLVIPLADAMGRLSLGLLYGVALVGSVAEVFGSTARISLLPSLLPRSRLMEANSKLGGINSLADSAGSQLGAVVVTALGAAHAVCLDVISYLVCAVLLGRIRTHEPDVARPGRKTTFRGEIAEGLRYVWSHPTIRPLVLAATAYVAVMAFLTTLWPVYLLRRLHYSSAALGTTLSVGALGGFCGALVVRPLVARYGPVRVMLVALALAPFTVAPLLLATPGRFWQVAVGVGMFVQVGCAVAQGSTQRTVRQAACDPALQGRMLATSRWVVYGSQPVAALLAGAVGSWYGLWDGLALGAVTLAVPFLVLRLSSLRDSLPDSPPGSPSSVPSDVPRAAAAVLEESPRSHTCPHDESDVS</sequence>
<dbReference type="EMBL" id="CP034587">
    <property type="protein sequence ID" value="AZQ70227.1"/>
    <property type="molecule type" value="Genomic_DNA"/>
</dbReference>
<dbReference type="Pfam" id="PF07690">
    <property type="entry name" value="MFS_1"/>
    <property type="match status" value="1"/>
</dbReference>
<feature type="region of interest" description="Disordered" evidence="6">
    <location>
        <begin position="425"/>
        <end position="466"/>
    </location>
</feature>
<keyword evidence="9" id="KW-1185">Reference proteome</keyword>
<comment type="subcellular location">
    <subcellularLocation>
        <location evidence="1">Cell membrane</location>
        <topology evidence="1">Multi-pass membrane protein</topology>
    </subcellularLocation>
</comment>
<feature type="transmembrane region" description="Helical" evidence="7">
    <location>
        <begin position="122"/>
        <end position="148"/>
    </location>
</feature>
<evidence type="ECO:0000256" key="3">
    <source>
        <dbReference type="ARBA" id="ARBA00022692"/>
    </source>
</evidence>
<evidence type="ECO:0000256" key="2">
    <source>
        <dbReference type="ARBA" id="ARBA00022475"/>
    </source>
</evidence>
<feature type="transmembrane region" description="Helical" evidence="7">
    <location>
        <begin position="403"/>
        <end position="420"/>
    </location>
</feature>
<feature type="transmembrane region" description="Helical" evidence="7">
    <location>
        <begin position="309"/>
        <end position="326"/>
    </location>
</feature>
<dbReference type="PANTHER" id="PTHR23513:SF6">
    <property type="entry name" value="MAJOR FACILITATOR SUPERFAMILY ASSOCIATED DOMAIN-CONTAINING PROTEIN"/>
    <property type="match status" value="1"/>
</dbReference>
<dbReference type="PANTHER" id="PTHR23513">
    <property type="entry name" value="INTEGRAL MEMBRANE EFFLUX PROTEIN-RELATED"/>
    <property type="match status" value="1"/>
</dbReference>